<keyword evidence="2" id="KW-1185">Reference proteome</keyword>
<proteinExistence type="predicted"/>
<protein>
    <submittedName>
        <fullName evidence="1">Uncharacterized protein</fullName>
    </submittedName>
</protein>
<dbReference type="EMBL" id="CAAGRJ010021711">
    <property type="protein sequence ID" value="VFV35716.1"/>
    <property type="molecule type" value="Genomic_DNA"/>
</dbReference>
<evidence type="ECO:0000313" key="2">
    <source>
        <dbReference type="Proteomes" id="UP000386466"/>
    </source>
</evidence>
<dbReference type="Proteomes" id="UP000386466">
    <property type="component" value="Unassembled WGS sequence"/>
</dbReference>
<name>A0A485NVR3_LYNPA</name>
<dbReference type="AlphaFoldDB" id="A0A485NVR3"/>
<evidence type="ECO:0000313" key="1">
    <source>
        <dbReference type="EMBL" id="VFV35716.1"/>
    </source>
</evidence>
<gene>
    <name evidence="1" type="ORF">LYPA_23C000823</name>
</gene>
<accession>A0A485NVR3</accession>
<reference evidence="1 2" key="1">
    <citation type="submission" date="2019-01" db="EMBL/GenBank/DDBJ databases">
        <authorList>
            <person name="Alioto T."/>
            <person name="Alioto T."/>
        </authorList>
    </citation>
    <scope>NUCLEOTIDE SEQUENCE [LARGE SCALE GENOMIC DNA]</scope>
</reference>
<organism evidence="1 2">
    <name type="scientific">Lynx pardinus</name>
    <name type="common">Iberian lynx</name>
    <name type="synonym">Felis pardina</name>
    <dbReference type="NCBI Taxonomy" id="191816"/>
    <lineage>
        <taxon>Eukaryota</taxon>
        <taxon>Metazoa</taxon>
        <taxon>Chordata</taxon>
        <taxon>Craniata</taxon>
        <taxon>Vertebrata</taxon>
        <taxon>Euteleostomi</taxon>
        <taxon>Mammalia</taxon>
        <taxon>Eutheria</taxon>
        <taxon>Laurasiatheria</taxon>
        <taxon>Carnivora</taxon>
        <taxon>Feliformia</taxon>
        <taxon>Felidae</taxon>
        <taxon>Felinae</taxon>
        <taxon>Lynx</taxon>
    </lineage>
</organism>
<sequence>MQNNQENPSHKKLADLHLEKYSFPVEMMICLPNGTVEGPPHTEQSLSLVRRWLLGLSDLHLMPFPDCPPPNCALKLMVGEGPSCPLVTPLPLLSPVHMSYNKIGETRVVLSAFPLSRILVSSILGLTPLVRLAWQMGKGAWLECL</sequence>